<accession>A0ABQ3PBV3</accession>
<keyword evidence="2 6" id="KW-0805">Transcription regulation</keyword>
<evidence type="ECO:0000259" key="7">
    <source>
        <dbReference type="Pfam" id="PF04542"/>
    </source>
</evidence>
<dbReference type="Gene3D" id="1.10.1740.10">
    <property type="match status" value="1"/>
</dbReference>
<evidence type="ECO:0000256" key="4">
    <source>
        <dbReference type="ARBA" id="ARBA00023125"/>
    </source>
</evidence>
<keyword evidence="4 6" id="KW-0238">DNA-binding</keyword>
<evidence type="ECO:0000256" key="5">
    <source>
        <dbReference type="ARBA" id="ARBA00023163"/>
    </source>
</evidence>
<evidence type="ECO:0000313" key="9">
    <source>
        <dbReference type="EMBL" id="GHI22488.1"/>
    </source>
</evidence>
<comment type="caution">
    <text evidence="9">The sequence shown here is derived from an EMBL/GenBank/DDBJ whole genome shotgun (WGS) entry which is preliminary data.</text>
</comment>
<feature type="domain" description="RNA polymerase sigma-70 region 2" evidence="7">
    <location>
        <begin position="34"/>
        <end position="96"/>
    </location>
</feature>
<evidence type="ECO:0000256" key="2">
    <source>
        <dbReference type="ARBA" id="ARBA00023015"/>
    </source>
</evidence>
<dbReference type="InterPro" id="IPR013249">
    <property type="entry name" value="RNA_pol_sigma70_r4_t2"/>
</dbReference>
<dbReference type="InterPro" id="IPR000838">
    <property type="entry name" value="RNA_pol_sigma70_ECF_CS"/>
</dbReference>
<dbReference type="EMBL" id="BNDW01000019">
    <property type="protein sequence ID" value="GHI22488.1"/>
    <property type="molecule type" value="Genomic_DNA"/>
</dbReference>
<dbReference type="PROSITE" id="PS01063">
    <property type="entry name" value="SIGMA70_ECF"/>
    <property type="match status" value="1"/>
</dbReference>
<dbReference type="InterPro" id="IPR013324">
    <property type="entry name" value="RNA_pol_sigma_r3/r4-like"/>
</dbReference>
<reference evidence="9" key="1">
    <citation type="submission" date="2024-05" db="EMBL/GenBank/DDBJ databases">
        <title>Whole genome shotgun sequence of Streptomyces hydrogenans NBRC 13475.</title>
        <authorList>
            <person name="Komaki H."/>
            <person name="Tamura T."/>
        </authorList>
    </citation>
    <scope>NUCLEOTIDE SEQUENCE</scope>
    <source>
        <strain evidence="9">NBRC 13475</strain>
    </source>
</reference>
<keyword evidence="3 6" id="KW-0731">Sigma factor</keyword>
<gene>
    <name evidence="9" type="ORF">Shyd_38590</name>
</gene>
<comment type="similarity">
    <text evidence="1 6">Belongs to the sigma-70 factor family. ECF subfamily.</text>
</comment>
<dbReference type="InterPro" id="IPR013325">
    <property type="entry name" value="RNA_pol_sigma_r2"/>
</dbReference>
<dbReference type="SUPFAM" id="SSF88946">
    <property type="entry name" value="Sigma2 domain of RNA polymerase sigma factors"/>
    <property type="match status" value="1"/>
</dbReference>
<proteinExistence type="inferred from homology"/>
<dbReference type="PANTHER" id="PTHR43133:SF62">
    <property type="entry name" value="RNA POLYMERASE SIGMA FACTOR SIGZ"/>
    <property type="match status" value="1"/>
</dbReference>
<keyword evidence="10" id="KW-1185">Reference proteome</keyword>
<sequence length="201" mass="21936">MPSSPPAPPCAHCLARNDDAPPHGDVVRESFEPLFTRWYPVVLRWARRRCIDPQDAEDVAQRVFADVWSHSARYCPRRGDLGPWLRGITVHKAADASGALMRRHEGFRRMVLGGAPEGPDVCAHAVERLGLAVHLAGLPPERREVLFLAYYLGLTQPEIARRLGLPLGTVKSHTRRALRSLAGAVDEGADAPADGPAAPVP</sequence>
<evidence type="ECO:0000256" key="1">
    <source>
        <dbReference type="ARBA" id="ARBA00010641"/>
    </source>
</evidence>
<evidence type="ECO:0000259" key="8">
    <source>
        <dbReference type="Pfam" id="PF08281"/>
    </source>
</evidence>
<name>A0ABQ3PBV3_9ACTN</name>
<dbReference type="Pfam" id="PF08281">
    <property type="entry name" value="Sigma70_r4_2"/>
    <property type="match status" value="1"/>
</dbReference>
<dbReference type="InterPro" id="IPR039425">
    <property type="entry name" value="RNA_pol_sigma-70-like"/>
</dbReference>
<dbReference type="CDD" id="cd06171">
    <property type="entry name" value="Sigma70_r4"/>
    <property type="match status" value="1"/>
</dbReference>
<dbReference type="InterPro" id="IPR036388">
    <property type="entry name" value="WH-like_DNA-bd_sf"/>
</dbReference>
<dbReference type="PANTHER" id="PTHR43133">
    <property type="entry name" value="RNA POLYMERASE ECF-TYPE SIGMA FACTO"/>
    <property type="match status" value="1"/>
</dbReference>
<dbReference type="RefSeq" id="WP_190225570.1">
    <property type="nucleotide sequence ID" value="NZ_BNBS01000115.1"/>
</dbReference>
<protein>
    <recommendedName>
        <fullName evidence="6">RNA polymerase sigma factor</fullName>
    </recommendedName>
</protein>
<dbReference type="SUPFAM" id="SSF88659">
    <property type="entry name" value="Sigma3 and sigma4 domains of RNA polymerase sigma factors"/>
    <property type="match status" value="1"/>
</dbReference>
<dbReference type="InterPro" id="IPR014284">
    <property type="entry name" value="RNA_pol_sigma-70_dom"/>
</dbReference>
<dbReference type="Pfam" id="PF04542">
    <property type="entry name" value="Sigma70_r2"/>
    <property type="match status" value="1"/>
</dbReference>
<evidence type="ECO:0000256" key="6">
    <source>
        <dbReference type="RuleBase" id="RU000716"/>
    </source>
</evidence>
<dbReference type="NCBIfam" id="TIGR02937">
    <property type="entry name" value="sigma70-ECF"/>
    <property type="match status" value="1"/>
</dbReference>
<dbReference type="InterPro" id="IPR007627">
    <property type="entry name" value="RNA_pol_sigma70_r2"/>
</dbReference>
<evidence type="ECO:0000313" key="10">
    <source>
        <dbReference type="Proteomes" id="UP001052739"/>
    </source>
</evidence>
<dbReference type="Proteomes" id="UP001052739">
    <property type="component" value="Unassembled WGS sequence"/>
</dbReference>
<dbReference type="Gene3D" id="1.10.10.10">
    <property type="entry name" value="Winged helix-like DNA-binding domain superfamily/Winged helix DNA-binding domain"/>
    <property type="match status" value="1"/>
</dbReference>
<feature type="domain" description="RNA polymerase sigma factor 70 region 4 type 2" evidence="8">
    <location>
        <begin position="135"/>
        <end position="181"/>
    </location>
</feature>
<organism evidence="9 10">
    <name type="scientific">Streptomyces hydrogenans</name>
    <dbReference type="NCBI Taxonomy" id="1873719"/>
    <lineage>
        <taxon>Bacteria</taxon>
        <taxon>Bacillati</taxon>
        <taxon>Actinomycetota</taxon>
        <taxon>Actinomycetes</taxon>
        <taxon>Kitasatosporales</taxon>
        <taxon>Streptomycetaceae</taxon>
        <taxon>Streptomyces</taxon>
    </lineage>
</organism>
<keyword evidence="5 6" id="KW-0804">Transcription</keyword>
<evidence type="ECO:0000256" key="3">
    <source>
        <dbReference type="ARBA" id="ARBA00023082"/>
    </source>
</evidence>